<dbReference type="PROSITE" id="PS50102">
    <property type="entry name" value="RRM"/>
    <property type="match status" value="1"/>
</dbReference>
<feature type="domain" description="RRM" evidence="2">
    <location>
        <begin position="6"/>
        <end position="75"/>
    </location>
</feature>
<dbReference type="OrthoDB" id="267048at2759"/>
<dbReference type="GO" id="GO:0003723">
    <property type="term" value="F:RNA binding"/>
    <property type="evidence" value="ECO:0007669"/>
    <property type="project" value="UniProtKB-UniRule"/>
</dbReference>
<sequence>MTQNHSTICISNFPDKVTEHQILEIFQHFGKILNVFSDINTIYITYSEYSSASCAISLNKTIIGNKKILVQFADESNINFKKNKKKIIDNHNLCSESCQNIENIHSDNKNISRYLVLNNFYDKNEPDSLIDLQNECLKYVNEICIQFENDYVVVECQNIKDAKKLFNVLHTRWYNNRRVYCKFKKSIEN</sequence>
<keyword evidence="4" id="KW-1185">Reference proteome</keyword>
<dbReference type="InterPro" id="IPR035979">
    <property type="entry name" value="RBD_domain_sf"/>
</dbReference>
<dbReference type="InterPro" id="IPR012677">
    <property type="entry name" value="Nucleotide-bd_a/b_plait_sf"/>
</dbReference>
<evidence type="ECO:0000256" key="1">
    <source>
        <dbReference type="PROSITE-ProRule" id="PRU00176"/>
    </source>
</evidence>
<dbReference type="VEuPathDB" id="MicrosporidiaDB:CWI38_0184p0050"/>
<gene>
    <name evidence="3" type="ORF">CWI38_0184p0050</name>
</gene>
<protein>
    <recommendedName>
        <fullName evidence="2">RRM domain-containing protein</fullName>
    </recommendedName>
</protein>
<dbReference type="Proteomes" id="UP000292282">
    <property type="component" value="Unassembled WGS sequence"/>
</dbReference>
<accession>A0A4V2JY59</accession>
<dbReference type="Gene3D" id="3.30.70.330">
    <property type="match status" value="2"/>
</dbReference>
<evidence type="ECO:0000259" key="2">
    <source>
        <dbReference type="PROSITE" id="PS50102"/>
    </source>
</evidence>
<comment type="caution">
    <text evidence="3">The sequence shown here is derived from an EMBL/GenBank/DDBJ whole genome shotgun (WGS) entry which is preliminary data.</text>
</comment>
<dbReference type="SMART" id="SM00360">
    <property type="entry name" value="RRM"/>
    <property type="match status" value="1"/>
</dbReference>
<dbReference type="CDD" id="cd00590">
    <property type="entry name" value="RRM_SF"/>
    <property type="match status" value="1"/>
</dbReference>
<dbReference type="AlphaFoldDB" id="A0A4V2JY59"/>
<keyword evidence="1" id="KW-0694">RNA-binding</keyword>
<dbReference type="SUPFAM" id="SSF54928">
    <property type="entry name" value="RNA-binding domain, RBD"/>
    <property type="match status" value="1"/>
</dbReference>
<evidence type="ECO:0000313" key="3">
    <source>
        <dbReference type="EMBL" id="TBU19863.1"/>
    </source>
</evidence>
<evidence type="ECO:0000313" key="4">
    <source>
        <dbReference type="Proteomes" id="UP000292282"/>
    </source>
</evidence>
<reference evidence="3 4" key="1">
    <citation type="submission" date="2017-12" db="EMBL/GenBank/DDBJ databases">
        <authorList>
            <person name="Pombert J.-F."/>
            <person name="Haag K.L."/>
            <person name="Ebert D."/>
        </authorList>
    </citation>
    <scope>NUCLEOTIDE SEQUENCE [LARGE SCALE GENOMIC DNA]</scope>
    <source>
        <strain evidence="3">IL-G-3</strain>
    </source>
</reference>
<organism evidence="3 4">
    <name type="scientific">Hamiltosporidium tvaerminnensis</name>
    <dbReference type="NCBI Taxonomy" id="1176355"/>
    <lineage>
        <taxon>Eukaryota</taxon>
        <taxon>Fungi</taxon>
        <taxon>Fungi incertae sedis</taxon>
        <taxon>Microsporidia</taxon>
        <taxon>Dubosqiidae</taxon>
        <taxon>Hamiltosporidium</taxon>
    </lineage>
</organism>
<name>A0A4V2JY59_9MICR</name>
<dbReference type="Pfam" id="PF00076">
    <property type="entry name" value="RRM_1"/>
    <property type="match status" value="1"/>
</dbReference>
<dbReference type="EMBL" id="PITK01000184">
    <property type="protein sequence ID" value="TBU19863.1"/>
    <property type="molecule type" value="Genomic_DNA"/>
</dbReference>
<proteinExistence type="predicted"/>
<dbReference type="InterPro" id="IPR000504">
    <property type="entry name" value="RRM_dom"/>
</dbReference>